<dbReference type="AlphaFoldDB" id="A0A9Q3D7Q4"/>
<evidence type="ECO:0000313" key="2">
    <source>
        <dbReference type="EMBL" id="MBW0496863.1"/>
    </source>
</evidence>
<dbReference type="Proteomes" id="UP000765509">
    <property type="component" value="Unassembled WGS sequence"/>
</dbReference>
<gene>
    <name evidence="2" type="ORF">O181_036578</name>
</gene>
<keyword evidence="3" id="KW-1185">Reference proteome</keyword>
<name>A0A9Q3D7Q4_9BASI</name>
<feature type="compositionally biased region" description="Polar residues" evidence="1">
    <location>
        <begin position="86"/>
        <end position="99"/>
    </location>
</feature>
<proteinExistence type="predicted"/>
<feature type="compositionally biased region" description="Basic and acidic residues" evidence="1">
    <location>
        <begin position="100"/>
        <end position="109"/>
    </location>
</feature>
<reference evidence="2" key="1">
    <citation type="submission" date="2021-03" db="EMBL/GenBank/DDBJ databases">
        <title>Draft genome sequence of rust myrtle Austropuccinia psidii MF-1, a brazilian biotype.</title>
        <authorList>
            <person name="Quecine M.C."/>
            <person name="Pachon D.M.R."/>
            <person name="Bonatelli M.L."/>
            <person name="Correr F.H."/>
            <person name="Franceschini L.M."/>
            <person name="Leite T.F."/>
            <person name="Margarido G.R.A."/>
            <person name="Almeida C.A."/>
            <person name="Ferrarezi J.A."/>
            <person name="Labate C.A."/>
        </authorList>
    </citation>
    <scope>NUCLEOTIDE SEQUENCE</scope>
    <source>
        <strain evidence="2">MF-1</strain>
    </source>
</reference>
<organism evidence="2 3">
    <name type="scientific">Austropuccinia psidii MF-1</name>
    <dbReference type="NCBI Taxonomy" id="1389203"/>
    <lineage>
        <taxon>Eukaryota</taxon>
        <taxon>Fungi</taxon>
        <taxon>Dikarya</taxon>
        <taxon>Basidiomycota</taxon>
        <taxon>Pucciniomycotina</taxon>
        <taxon>Pucciniomycetes</taxon>
        <taxon>Pucciniales</taxon>
        <taxon>Sphaerophragmiaceae</taxon>
        <taxon>Austropuccinia</taxon>
    </lineage>
</organism>
<comment type="caution">
    <text evidence="2">The sequence shown here is derived from an EMBL/GenBank/DDBJ whole genome shotgun (WGS) entry which is preliminary data.</text>
</comment>
<evidence type="ECO:0000313" key="3">
    <source>
        <dbReference type="Proteomes" id="UP000765509"/>
    </source>
</evidence>
<sequence length="125" mass="14669">MEIILKPLQEGHLQLRKAYEETNKRLNQVFEEKHHCKRDRDCLEQDLHKLLNVYQIMKPQPQGNVLDDPYHKEEIKTEALLDNKTRSPSQSQDGDNMSYSEKEESKQLPEARAGQTCLPQENIII</sequence>
<dbReference type="EMBL" id="AVOT02013871">
    <property type="protein sequence ID" value="MBW0496863.1"/>
    <property type="molecule type" value="Genomic_DNA"/>
</dbReference>
<protein>
    <submittedName>
        <fullName evidence="2">Uncharacterized protein</fullName>
    </submittedName>
</protein>
<accession>A0A9Q3D7Q4</accession>
<feature type="region of interest" description="Disordered" evidence="1">
    <location>
        <begin position="77"/>
        <end position="125"/>
    </location>
</feature>
<evidence type="ECO:0000256" key="1">
    <source>
        <dbReference type="SAM" id="MobiDB-lite"/>
    </source>
</evidence>